<name>A0ACB6RXG0_9PLEO</name>
<accession>A0ACB6RXG0</accession>
<comment type="caution">
    <text evidence="1">The sequence shown here is derived from an EMBL/GenBank/DDBJ whole genome shotgun (WGS) entry which is preliminary data.</text>
</comment>
<protein>
    <submittedName>
        <fullName evidence="1">Uncharacterized protein</fullName>
    </submittedName>
</protein>
<reference evidence="1" key="1">
    <citation type="journal article" date="2020" name="Stud. Mycol.">
        <title>101 Dothideomycetes genomes: a test case for predicting lifestyles and emergence of pathogens.</title>
        <authorList>
            <person name="Haridas S."/>
            <person name="Albert R."/>
            <person name="Binder M."/>
            <person name="Bloem J."/>
            <person name="Labutti K."/>
            <person name="Salamov A."/>
            <person name="Andreopoulos B."/>
            <person name="Baker S."/>
            <person name="Barry K."/>
            <person name="Bills G."/>
            <person name="Bluhm B."/>
            <person name="Cannon C."/>
            <person name="Castanera R."/>
            <person name="Culley D."/>
            <person name="Daum C."/>
            <person name="Ezra D."/>
            <person name="Gonzalez J."/>
            <person name="Henrissat B."/>
            <person name="Kuo A."/>
            <person name="Liang C."/>
            <person name="Lipzen A."/>
            <person name="Lutzoni F."/>
            <person name="Magnuson J."/>
            <person name="Mondo S."/>
            <person name="Nolan M."/>
            <person name="Ohm R."/>
            <person name="Pangilinan J."/>
            <person name="Park H.-J."/>
            <person name="Ramirez L."/>
            <person name="Alfaro M."/>
            <person name="Sun H."/>
            <person name="Tritt A."/>
            <person name="Yoshinaga Y."/>
            <person name="Zwiers L.-H."/>
            <person name="Turgeon B."/>
            <person name="Goodwin S."/>
            <person name="Spatafora J."/>
            <person name="Crous P."/>
            <person name="Grigoriev I."/>
        </authorList>
    </citation>
    <scope>NUCLEOTIDE SEQUENCE</scope>
    <source>
        <strain evidence="1">CBS 525.71</strain>
    </source>
</reference>
<dbReference type="Proteomes" id="UP000799754">
    <property type="component" value="Unassembled WGS sequence"/>
</dbReference>
<evidence type="ECO:0000313" key="2">
    <source>
        <dbReference type="Proteomes" id="UP000799754"/>
    </source>
</evidence>
<gene>
    <name evidence="1" type="ORF">BU25DRAFT_472135</name>
</gene>
<evidence type="ECO:0000313" key="1">
    <source>
        <dbReference type="EMBL" id="KAF2626413.1"/>
    </source>
</evidence>
<organism evidence="1 2">
    <name type="scientific">Macroventuria anomochaeta</name>
    <dbReference type="NCBI Taxonomy" id="301207"/>
    <lineage>
        <taxon>Eukaryota</taxon>
        <taxon>Fungi</taxon>
        <taxon>Dikarya</taxon>
        <taxon>Ascomycota</taxon>
        <taxon>Pezizomycotina</taxon>
        <taxon>Dothideomycetes</taxon>
        <taxon>Pleosporomycetidae</taxon>
        <taxon>Pleosporales</taxon>
        <taxon>Pleosporineae</taxon>
        <taxon>Didymellaceae</taxon>
        <taxon>Macroventuria</taxon>
    </lineage>
</organism>
<sequence>MNPLPFFHYHHSNVVLSNAVASREIIVIPTRTFLPARQFLLRASASGNDRSGIEVAVDPFVDAVNRSYVDTCLREAGEGFPDHRHVIGSLYRASAHLQHNREPPSLDNTPCPFATTREIVEIGSYVAGRPSASGKILTPSQVLLKASSHPVFSGQKQPAPPTQAFTKLPLLAMSDSIDLEKRTNISECANALGKQAACSSVFRHRRISANTCE</sequence>
<dbReference type="EMBL" id="MU006721">
    <property type="protein sequence ID" value="KAF2626413.1"/>
    <property type="molecule type" value="Genomic_DNA"/>
</dbReference>
<proteinExistence type="predicted"/>
<keyword evidence="2" id="KW-1185">Reference proteome</keyword>